<dbReference type="PANTHER" id="PTHR30146">
    <property type="entry name" value="LACI-RELATED TRANSCRIPTIONAL REPRESSOR"/>
    <property type="match status" value="1"/>
</dbReference>
<dbReference type="InterPro" id="IPR046335">
    <property type="entry name" value="LacI/GalR-like_sensor"/>
</dbReference>
<keyword evidence="1" id="KW-0805">Transcription regulation</keyword>
<dbReference type="RefSeq" id="WP_380754812.1">
    <property type="nucleotide sequence ID" value="NZ_JBHSRF010000025.1"/>
</dbReference>
<evidence type="ECO:0000256" key="2">
    <source>
        <dbReference type="ARBA" id="ARBA00023125"/>
    </source>
</evidence>
<sequence length="342" mass="36574">MTGSQTGPRRRQEITVARIAELAGVSAPTVSKVINGHPGVSTATRRRVEDLIRQHGWHRRPVSAEPTAMVEVLFQALDSLWALEIIRGVERVVQSYGMTVALTDMHGRHSPHSEWIDQVLARRPAGVIAVSADLGDWEHERLASRAIPLIALDPYGEPHHRVPSVGATNWNGGLSATRHLLELGHRRIAMINGPGDLMCCRARQDGYRAAMDAAGVPVDPRFLCTGGLYVEPARAEAEALLALPGRPTAIFAANDLQALGVYQAALRAGLSVPGDLSIVGFDDLPLAQWADPPMTTVHQPLAKMGATAAELVMTLAAGGAPSHHRIELATSLTLRASTAPPS</sequence>
<dbReference type="Gene3D" id="3.40.50.2300">
    <property type="match status" value="2"/>
</dbReference>
<dbReference type="Pfam" id="PF13377">
    <property type="entry name" value="Peripla_BP_3"/>
    <property type="match status" value="1"/>
</dbReference>
<protein>
    <submittedName>
        <fullName evidence="5">LacI family DNA-binding transcriptional regulator</fullName>
    </submittedName>
</protein>
<dbReference type="InterPro" id="IPR028082">
    <property type="entry name" value="Peripla_BP_I"/>
</dbReference>
<dbReference type="Proteomes" id="UP001596137">
    <property type="component" value="Unassembled WGS sequence"/>
</dbReference>
<evidence type="ECO:0000313" key="5">
    <source>
        <dbReference type="EMBL" id="MFC6083218.1"/>
    </source>
</evidence>
<feature type="domain" description="HTH lacI-type" evidence="4">
    <location>
        <begin position="14"/>
        <end position="62"/>
    </location>
</feature>
<dbReference type="SUPFAM" id="SSF53822">
    <property type="entry name" value="Periplasmic binding protein-like I"/>
    <property type="match status" value="1"/>
</dbReference>
<dbReference type="GO" id="GO:0003677">
    <property type="term" value="F:DNA binding"/>
    <property type="evidence" value="ECO:0007669"/>
    <property type="project" value="UniProtKB-KW"/>
</dbReference>
<dbReference type="SMART" id="SM00354">
    <property type="entry name" value="HTH_LACI"/>
    <property type="match status" value="1"/>
</dbReference>
<evidence type="ECO:0000256" key="3">
    <source>
        <dbReference type="ARBA" id="ARBA00023163"/>
    </source>
</evidence>
<proteinExistence type="predicted"/>
<organism evidence="5 6">
    <name type="scientific">Sphaerisporangium aureirubrum</name>
    <dbReference type="NCBI Taxonomy" id="1544736"/>
    <lineage>
        <taxon>Bacteria</taxon>
        <taxon>Bacillati</taxon>
        <taxon>Actinomycetota</taxon>
        <taxon>Actinomycetes</taxon>
        <taxon>Streptosporangiales</taxon>
        <taxon>Streptosporangiaceae</taxon>
        <taxon>Sphaerisporangium</taxon>
    </lineage>
</organism>
<keyword evidence="6" id="KW-1185">Reference proteome</keyword>
<dbReference type="Pfam" id="PF00356">
    <property type="entry name" value="LacI"/>
    <property type="match status" value="1"/>
</dbReference>
<dbReference type="InterPro" id="IPR010982">
    <property type="entry name" value="Lambda_DNA-bd_dom_sf"/>
</dbReference>
<name>A0ABW1NIR0_9ACTN</name>
<dbReference type="CDD" id="cd01392">
    <property type="entry name" value="HTH_LacI"/>
    <property type="match status" value="1"/>
</dbReference>
<evidence type="ECO:0000313" key="6">
    <source>
        <dbReference type="Proteomes" id="UP001596137"/>
    </source>
</evidence>
<comment type="caution">
    <text evidence="5">The sequence shown here is derived from an EMBL/GenBank/DDBJ whole genome shotgun (WGS) entry which is preliminary data.</text>
</comment>
<keyword evidence="2 5" id="KW-0238">DNA-binding</keyword>
<accession>A0ABW1NIR0</accession>
<evidence type="ECO:0000256" key="1">
    <source>
        <dbReference type="ARBA" id="ARBA00023015"/>
    </source>
</evidence>
<dbReference type="PANTHER" id="PTHR30146:SF153">
    <property type="entry name" value="LACTOSE OPERON REPRESSOR"/>
    <property type="match status" value="1"/>
</dbReference>
<dbReference type="EMBL" id="JBHSRF010000025">
    <property type="protein sequence ID" value="MFC6083218.1"/>
    <property type="molecule type" value="Genomic_DNA"/>
</dbReference>
<dbReference type="PROSITE" id="PS50932">
    <property type="entry name" value="HTH_LACI_2"/>
    <property type="match status" value="1"/>
</dbReference>
<reference evidence="6" key="1">
    <citation type="journal article" date="2019" name="Int. J. Syst. Evol. Microbiol.">
        <title>The Global Catalogue of Microorganisms (GCM) 10K type strain sequencing project: providing services to taxonomists for standard genome sequencing and annotation.</title>
        <authorList>
            <consortium name="The Broad Institute Genomics Platform"/>
            <consortium name="The Broad Institute Genome Sequencing Center for Infectious Disease"/>
            <person name="Wu L."/>
            <person name="Ma J."/>
        </authorList>
    </citation>
    <scope>NUCLEOTIDE SEQUENCE [LARGE SCALE GENOMIC DNA]</scope>
    <source>
        <strain evidence="6">JCM 30346</strain>
    </source>
</reference>
<dbReference type="SUPFAM" id="SSF47413">
    <property type="entry name" value="lambda repressor-like DNA-binding domains"/>
    <property type="match status" value="1"/>
</dbReference>
<dbReference type="Gene3D" id="1.10.260.40">
    <property type="entry name" value="lambda repressor-like DNA-binding domains"/>
    <property type="match status" value="1"/>
</dbReference>
<gene>
    <name evidence="5" type="ORF">ACFP1K_18745</name>
</gene>
<dbReference type="InterPro" id="IPR000843">
    <property type="entry name" value="HTH_LacI"/>
</dbReference>
<keyword evidence="3" id="KW-0804">Transcription</keyword>
<evidence type="ECO:0000259" key="4">
    <source>
        <dbReference type="PROSITE" id="PS50932"/>
    </source>
</evidence>